<dbReference type="EMBL" id="BK016196">
    <property type="protein sequence ID" value="DAG01659.1"/>
    <property type="molecule type" value="Genomic_DNA"/>
</dbReference>
<name>A0A8S5V4X0_9CAUD</name>
<reference evidence="1" key="1">
    <citation type="journal article" date="2021" name="Proc. Natl. Acad. Sci. U.S.A.">
        <title>A Catalog of Tens of Thousands of Viruses from Human Metagenomes Reveals Hidden Associations with Chronic Diseases.</title>
        <authorList>
            <person name="Tisza M.J."/>
            <person name="Buck C.B."/>
        </authorList>
    </citation>
    <scope>NUCLEOTIDE SEQUENCE</scope>
    <source>
        <strain evidence="1">Ct87j35</strain>
    </source>
</reference>
<proteinExistence type="predicted"/>
<organism evidence="1">
    <name type="scientific">Siphoviridae sp. ct87j35</name>
    <dbReference type="NCBI Taxonomy" id="2825356"/>
    <lineage>
        <taxon>Viruses</taxon>
        <taxon>Duplodnaviria</taxon>
        <taxon>Heunggongvirae</taxon>
        <taxon>Uroviricota</taxon>
        <taxon>Caudoviricetes</taxon>
    </lineage>
</organism>
<accession>A0A8S5V4X0</accession>
<evidence type="ECO:0000313" key="1">
    <source>
        <dbReference type="EMBL" id="DAG01659.1"/>
    </source>
</evidence>
<protein>
    <submittedName>
        <fullName evidence="1">Uncharacterized protein</fullName>
    </submittedName>
</protein>
<sequence length="34" mass="3989">MIPPTNHICINFHIRVQILHSICTHDFPPVYPSF</sequence>